<evidence type="ECO:0000313" key="2">
    <source>
        <dbReference type="Proteomes" id="UP000664369"/>
    </source>
</evidence>
<dbReference type="Gene3D" id="3.90.1240.10">
    <property type="entry name" value="Metalloproteases ('zincins'), catalytic domain like"/>
    <property type="match status" value="1"/>
</dbReference>
<accession>A0ABS3QFP3</accession>
<dbReference type="Pfam" id="PF14891">
    <property type="entry name" value="Peptidase_M91"/>
    <property type="match status" value="1"/>
</dbReference>
<name>A0ABS3QFP3_9BACT</name>
<proteinExistence type="predicted"/>
<comment type="caution">
    <text evidence="1">The sequence shown here is derived from an EMBL/GenBank/DDBJ whole genome shotgun (WGS) entry which is preliminary data.</text>
</comment>
<dbReference type="InterPro" id="IPR028208">
    <property type="entry name" value="Effector_pro_NleD-like"/>
</dbReference>
<organism evidence="1 2">
    <name type="scientific">Hymenobacter negativus</name>
    <dbReference type="NCBI Taxonomy" id="2795026"/>
    <lineage>
        <taxon>Bacteria</taxon>
        <taxon>Pseudomonadati</taxon>
        <taxon>Bacteroidota</taxon>
        <taxon>Cytophagia</taxon>
        <taxon>Cytophagales</taxon>
        <taxon>Hymenobacteraceae</taxon>
        <taxon>Hymenobacter</taxon>
    </lineage>
</organism>
<dbReference type="InterPro" id="IPR041408">
    <property type="entry name" value="Hcp_Tssd"/>
</dbReference>
<sequence>MASFHAELHLMGTSYRVVRCQYACHQPIDPRGRVISKVRHDLLHLALDVPDNDELLVWASTPHKPLSGQVVFYDPAQHVAHETIAFTAGECVGYQEVFESGAGSDGAYVCHLIIAASGFELRSGGPMGATTTVQQVQRVAAVAQQVQAVAGAVQAATAAGPSAMLRETAAAAAAFSPNGPASGFARAAQAAVISTEVTQLLSSTFNLTSRAVNDGPAPPGFKEAVMADLQSLYETPTGRKLLESLQASGKRIELFYGKANGAAFPGASVEYPHGYWPPAFYAEDGVTPGAGTAMGIAYNPFNAVSGEGEAAWLERPPAIGLAHELIHAEQAAYGRMRRNNAPNGKGPDPKNPNKLDEVQIFELETVGVPPHDAYAISENKIRAEWNPPQPRREYY</sequence>
<dbReference type="RefSeq" id="WP_208175556.1">
    <property type="nucleotide sequence ID" value="NZ_JAGETZ010000005.1"/>
</dbReference>
<keyword evidence="2" id="KW-1185">Reference proteome</keyword>
<gene>
    <name evidence="1" type="ORF">J4E00_12735</name>
</gene>
<dbReference type="EMBL" id="JAGETZ010000005">
    <property type="protein sequence ID" value="MBO2009921.1"/>
    <property type="molecule type" value="Genomic_DNA"/>
</dbReference>
<dbReference type="Pfam" id="PF17642">
    <property type="entry name" value="TssD"/>
    <property type="match status" value="1"/>
</dbReference>
<evidence type="ECO:0000313" key="1">
    <source>
        <dbReference type="EMBL" id="MBO2009921.1"/>
    </source>
</evidence>
<reference evidence="1 2" key="1">
    <citation type="submission" date="2021-03" db="EMBL/GenBank/DDBJ databases">
        <authorList>
            <person name="Kim M.K."/>
        </authorList>
    </citation>
    <scope>NUCLEOTIDE SEQUENCE [LARGE SCALE GENOMIC DNA]</scope>
    <source>
        <strain evidence="1 2">BT442</strain>
    </source>
</reference>
<evidence type="ECO:0008006" key="3">
    <source>
        <dbReference type="Google" id="ProtNLM"/>
    </source>
</evidence>
<dbReference type="Proteomes" id="UP000664369">
    <property type="component" value="Unassembled WGS sequence"/>
</dbReference>
<protein>
    <recommendedName>
        <fullName evidence="3">Tox-MPTase4 domain-containing protein</fullName>
    </recommendedName>
</protein>